<feature type="domain" description="Porin" evidence="12">
    <location>
        <begin position="9"/>
        <end position="318"/>
    </location>
</feature>
<dbReference type="Proteomes" id="UP000770889">
    <property type="component" value="Unassembled WGS sequence"/>
</dbReference>
<evidence type="ECO:0000256" key="4">
    <source>
        <dbReference type="ARBA" id="ARBA00022452"/>
    </source>
</evidence>
<dbReference type="PRINTS" id="PR00182">
    <property type="entry name" value="ECOLNEIPORIN"/>
</dbReference>
<evidence type="ECO:0000256" key="10">
    <source>
        <dbReference type="ARBA" id="ARBA00023237"/>
    </source>
</evidence>
<keyword evidence="3" id="KW-0813">Transport</keyword>
<evidence type="ECO:0000259" key="12">
    <source>
        <dbReference type="Pfam" id="PF13609"/>
    </source>
</evidence>
<protein>
    <submittedName>
        <fullName evidence="13">Porin</fullName>
    </submittedName>
</protein>
<dbReference type="InterPro" id="IPR023614">
    <property type="entry name" value="Porin_dom_sf"/>
</dbReference>
<dbReference type="GO" id="GO:0015288">
    <property type="term" value="F:porin activity"/>
    <property type="evidence" value="ECO:0007669"/>
    <property type="project" value="UniProtKB-KW"/>
</dbReference>
<dbReference type="AlphaFoldDB" id="A0A944MC06"/>
<dbReference type="InterPro" id="IPR002299">
    <property type="entry name" value="Porin_Neis"/>
</dbReference>
<keyword evidence="7" id="KW-0406">Ion transport</keyword>
<dbReference type="InterPro" id="IPR033900">
    <property type="entry name" value="Gram_neg_porin_domain"/>
</dbReference>
<keyword evidence="9" id="KW-0472">Membrane</keyword>
<comment type="subunit">
    <text evidence="2">Homotrimer.</text>
</comment>
<evidence type="ECO:0000256" key="3">
    <source>
        <dbReference type="ARBA" id="ARBA00022448"/>
    </source>
</evidence>
<evidence type="ECO:0000256" key="7">
    <source>
        <dbReference type="ARBA" id="ARBA00023065"/>
    </source>
</evidence>
<dbReference type="GO" id="GO:0046930">
    <property type="term" value="C:pore complex"/>
    <property type="evidence" value="ECO:0007669"/>
    <property type="project" value="UniProtKB-KW"/>
</dbReference>
<evidence type="ECO:0000256" key="9">
    <source>
        <dbReference type="ARBA" id="ARBA00023136"/>
    </source>
</evidence>
<sequence>MKKVLSLAIAAALVAPAAVMADATLFGKAHFIIENVDDGDTDVWGVDSIHSRVGVKGSEDLGGGLKAVYHFEFKVNQDSGSGLGDRNQFMGLAGGFGTALLGRHDTPLKMAQGKFDEFGDLPNGDLANVIPGDDRVDNVIAYVSPAMGGLTFVGALVSGERPDLELDGPADHISLAGLYSNGPIFASLAYNSYDLGQPVDAEPSLLRLTGIWNAGMWQVGVMWASMDLDLDGVDDPDYLGLSGHVKVGSGKIKAQYLMGDSTNGGVSGLVPGFTPNVNVGFPVSDPENEVTQFSVGYEHSMSKRTKAHVGFTSYEEDETDVESDAFFAGLIHSF</sequence>
<dbReference type="PANTHER" id="PTHR34501:SF9">
    <property type="entry name" value="MAJOR OUTER MEMBRANE PROTEIN P.IA"/>
    <property type="match status" value="1"/>
</dbReference>
<dbReference type="Pfam" id="PF13609">
    <property type="entry name" value="Porin_4"/>
    <property type="match status" value="1"/>
</dbReference>
<dbReference type="CDD" id="cd00342">
    <property type="entry name" value="gram_neg_porins"/>
    <property type="match status" value="1"/>
</dbReference>
<dbReference type="PANTHER" id="PTHR34501">
    <property type="entry name" value="PROTEIN YDDL-RELATED"/>
    <property type="match status" value="1"/>
</dbReference>
<dbReference type="PRINTS" id="PR00184">
    <property type="entry name" value="NEISSPPORIN"/>
</dbReference>
<evidence type="ECO:0000256" key="6">
    <source>
        <dbReference type="ARBA" id="ARBA00022729"/>
    </source>
</evidence>
<gene>
    <name evidence="13" type="ORF">KME65_09155</name>
</gene>
<evidence type="ECO:0000256" key="2">
    <source>
        <dbReference type="ARBA" id="ARBA00011233"/>
    </source>
</evidence>
<dbReference type="GO" id="GO:0034220">
    <property type="term" value="P:monoatomic ion transmembrane transport"/>
    <property type="evidence" value="ECO:0007669"/>
    <property type="project" value="InterPro"/>
</dbReference>
<comment type="caution">
    <text evidence="13">The sequence shown here is derived from an EMBL/GenBank/DDBJ whole genome shotgun (WGS) entry which is preliminary data.</text>
</comment>
<evidence type="ECO:0000256" key="11">
    <source>
        <dbReference type="SAM" id="SignalP"/>
    </source>
</evidence>
<dbReference type="Gene3D" id="2.40.160.10">
    <property type="entry name" value="Porin"/>
    <property type="match status" value="1"/>
</dbReference>
<proteinExistence type="predicted"/>
<comment type="subcellular location">
    <subcellularLocation>
        <location evidence="1">Cell outer membrane</location>
        <topology evidence="1">Multi-pass membrane protein</topology>
    </subcellularLocation>
</comment>
<feature type="chain" id="PRO_5037935408" evidence="11">
    <location>
        <begin position="22"/>
        <end position="334"/>
    </location>
</feature>
<keyword evidence="6 11" id="KW-0732">Signal</keyword>
<dbReference type="InterPro" id="IPR050298">
    <property type="entry name" value="Gram-neg_bact_OMP"/>
</dbReference>
<evidence type="ECO:0000313" key="13">
    <source>
        <dbReference type="EMBL" id="MBT2989123.1"/>
    </source>
</evidence>
<dbReference type="SUPFAM" id="SSF56935">
    <property type="entry name" value="Porins"/>
    <property type="match status" value="1"/>
</dbReference>
<reference evidence="13 14" key="1">
    <citation type="submission" date="2021-05" db="EMBL/GenBank/DDBJ databases">
        <title>Genetic and Functional Diversity in Clade A Lucinid endosymbionts from the Bahamas.</title>
        <authorList>
            <person name="Giani N.M."/>
            <person name="Engel A.S."/>
            <person name="Campbell B.J."/>
        </authorList>
    </citation>
    <scope>NUCLEOTIDE SEQUENCE [LARGE SCALE GENOMIC DNA]</scope>
    <source>
        <strain evidence="13">LUC16012Gg_MoonRockCtena</strain>
    </source>
</reference>
<name>A0A944MC06_9GAMM</name>
<dbReference type="GO" id="GO:0009279">
    <property type="term" value="C:cell outer membrane"/>
    <property type="evidence" value="ECO:0007669"/>
    <property type="project" value="UniProtKB-SubCell"/>
</dbReference>
<evidence type="ECO:0000256" key="5">
    <source>
        <dbReference type="ARBA" id="ARBA00022692"/>
    </source>
</evidence>
<evidence type="ECO:0000256" key="8">
    <source>
        <dbReference type="ARBA" id="ARBA00023114"/>
    </source>
</evidence>
<keyword evidence="5" id="KW-0812">Transmembrane</keyword>
<keyword evidence="10" id="KW-0998">Cell outer membrane</keyword>
<dbReference type="EMBL" id="JAHHGM010000007">
    <property type="protein sequence ID" value="MBT2989123.1"/>
    <property type="molecule type" value="Genomic_DNA"/>
</dbReference>
<dbReference type="InterPro" id="IPR001702">
    <property type="entry name" value="Porin_Gram-ve"/>
</dbReference>
<evidence type="ECO:0000313" key="14">
    <source>
        <dbReference type="Proteomes" id="UP000770889"/>
    </source>
</evidence>
<evidence type="ECO:0000256" key="1">
    <source>
        <dbReference type="ARBA" id="ARBA00004571"/>
    </source>
</evidence>
<keyword evidence="8" id="KW-0626">Porin</keyword>
<accession>A0A944MC06</accession>
<keyword evidence="4" id="KW-1134">Transmembrane beta strand</keyword>
<organism evidence="13 14">
    <name type="scientific">Candidatus Thiodiazotropha taylori</name>
    <dbReference type="NCBI Taxonomy" id="2792791"/>
    <lineage>
        <taxon>Bacteria</taxon>
        <taxon>Pseudomonadati</taxon>
        <taxon>Pseudomonadota</taxon>
        <taxon>Gammaproteobacteria</taxon>
        <taxon>Chromatiales</taxon>
        <taxon>Sedimenticolaceae</taxon>
        <taxon>Candidatus Thiodiazotropha</taxon>
    </lineage>
</organism>
<feature type="signal peptide" evidence="11">
    <location>
        <begin position="1"/>
        <end position="21"/>
    </location>
</feature>